<protein>
    <submittedName>
        <fullName evidence="1">Uncharacterized protein</fullName>
    </submittedName>
</protein>
<comment type="caution">
    <text evidence="1">The sequence shown here is derived from an EMBL/GenBank/DDBJ whole genome shotgun (WGS) entry which is preliminary data.</text>
</comment>
<proteinExistence type="predicted"/>
<reference evidence="1 2" key="1">
    <citation type="submission" date="2021-03" db="EMBL/GenBank/DDBJ databases">
        <title>Sequencing the genomes of 1000 actinobacteria strains.</title>
        <authorList>
            <person name="Klenk H.-P."/>
        </authorList>
    </citation>
    <scope>NUCLEOTIDE SEQUENCE [LARGE SCALE GENOMIC DNA]</scope>
    <source>
        <strain evidence="1 2">DSM 45256</strain>
    </source>
</reference>
<name>A0ABS4W1Z2_9PSEU</name>
<accession>A0ABS4W1Z2</accession>
<gene>
    <name evidence="1" type="ORF">JOF36_005887</name>
</gene>
<evidence type="ECO:0000313" key="2">
    <source>
        <dbReference type="Proteomes" id="UP001519295"/>
    </source>
</evidence>
<keyword evidence="2" id="KW-1185">Reference proteome</keyword>
<dbReference type="RefSeq" id="WP_210033246.1">
    <property type="nucleotide sequence ID" value="NZ_JAGINU010000001.1"/>
</dbReference>
<dbReference type="Proteomes" id="UP001519295">
    <property type="component" value="Unassembled WGS sequence"/>
</dbReference>
<evidence type="ECO:0000313" key="1">
    <source>
        <dbReference type="EMBL" id="MBP2370191.1"/>
    </source>
</evidence>
<dbReference type="EMBL" id="JAGINU010000001">
    <property type="protein sequence ID" value="MBP2370191.1"/>
    <property type="molecule type" value="Genomic_DNA"/>
</dbReference>
<organism evidence="1 2">
    <name type="scientific">Pseudonocardia parietis</name>
    <dbReference type="NCBI Taxonomy" id="570936"/>
    <lineage>
        <taxon>Bacteria</taxon>
        <taxon>Bacillati</taxon>
        <taxon>Actinomycetota</taxon>
        <taxon>Actinomycetes</taxon>
        <taxon>Pseudonocardiales</taxon>
        <taxon>Pseudonocardiaceae</taxon>
        <taxon>Pseudonocardia</taxon>
    </lineage>
</organism>
<sequence length="62" mass="7078">MPWRYKYPTPHTTRLYVCAHHAGQTPEAEPLTQKDRAIIRARHTDRRAKLAAAGRLDLIGEA</sequence>